<dbReference type="InterPro" id="IPR013148">
    <property type="entry name" value="Glyco_hydro_32_N"/>
</dbReference>
<organism evidence="6 7">
    <name type="scientific">Affinibrenneria salicis</name>
    <dbReference type="NCBI Taxonomy" id="2590031"/>
    <lineage>
        <taxon>Bacteria</taxon>
        <taxon>Pseudomonadati</taxon>
        <taxon>Pseudomonadota</taxon>
        <taxon>Gammaproteobacteria</taxon>
        <taxon>Enterobacterales</taxon>
        <taxon>Pectobacteriaceae</taxon>
        <taxon>Affinibrenneria</taxon>
    </lineage>
</organism>
<dbReference type="Gene3D" id="2.115.10.20">
    <property type="entry name" value="Glycosyl hydrolase domain, family 43"/>
    <property type="match status" value="1"/>
</dbReference>
<dbReference type="Proteomes" id="UP000335415">
    <property type="component" value="Unassembled WGS sequence"/>
</dbReference>
<comment type="similarity">
    <text evidence="1">Belongs to the glycosyl hydrolase 32 family.</text>
</comment>
<evidence type="ECO:0000256" key="2">
    <source>
        <dbReference type="ARBA" id="ARBA00012758"/>
    </source>
</evidence>
<dbReference type="SMART" id="SM00640">
    <property type="entry name" value="Glyco_32"/>
    <property type="match status" value="1"/>
</dbReference>
<evidence type="ECO:0000256" key="3">
    <source>
        <dbReference type="ARBA" id="ARBA00022801"/>
    </source>
</evidence>
<dbReference type="SUPFAM" id="SSF75005">
    <property type="entry name" value="Arabinanase/levansucrase/invertase"/>
    <property type="match status" value="1"/>
</dbReference>
<accession>A0A5J5FRL5</accession>
<evidence type="ECO:0000313" key="6">
    <source>
        <dbReference type="EMBL" id="KAA8995610.1"/>
    </source>
</evidence>
<keyword evidence="7" id="KW-1185">Reference proteome</keyword>
<name>A0A5J5FRL5_9GAMM</name>
<dbReference type="Gene3D" id="2.60.120.560">
    <property type="entry name" value="Exo-inulinase, domain 1"/>
    <property type="match status" value="1"/>
</dbReference>
<keyword evidence="4" id="KW-0326">Glycosidase</keyword>
<dbReference type="PANTHER" id="PTHR43101:SF1">
    <property type="entry name" value="BETA-FRUCTOSIDASE"/>
    <property type="match status" value="1"/>
</dbReference>
<dbReference type="PANTHER" id="PTHR43101">
    <property type="entry name" value="BETA-FRUCTOSIDASE"/>
    <property type="match status" value="1"/>
</dbReference>
<dbReference type="RefSeq" id="WP_150437469.1">
    <property type="nucleotide sequence ID" value="NZ_VYKJ01000018.1"/>
</dbReference>
<dbReference type="InterPro" id="IPR023296">
    <property type="entry name" value="Glyco_hydro_beta-prop_sf"/>
</dbReference>
<dbReference type="GO" id="GO:0005975">
    <property type="term" value="P:carbohydrate metabolic process"/>
    <property type="evidence" value="ECO:0007669"/>
    <property type="project" value="InterPro"/>
</dbReference>
<sequence>MKDVYYKPDNAWIGDLIPFGHDNKFYLYYLHDERKGKTEDDYGFGTSWNLLVTTDGTDIEDKGVVLPPGGIDDIDLSCYTGNVLEGPDGLFHLFYTAVNCDNPKYCRDGKPMQYIMHATSHDLIHWEKHYETAFGADERLYEVFDWRDPFVYYSEEDGCYNMLLAARQQGTSQKNGGCIGLCRSKDLWSWEVCEPFYDPQAYLTHECPDLFKMGNWWYLVYSTFSERFVTHYRMSRSPTGPWIAPPEDSFDGRGFYAAKTAEANGERWAFAWVPSKRGNNDYGQWEWGGDLVMHKLFPQADGRLFVGIPPAIHAGFSQPQKLVTPLENFDANTPWRLFAQDKKTILPFCELPDQFMLQADIAFSSGIRNFGIGIRQDADYADGYYFRVEPFYNRIVFDMWPRRVKGVNQWYVDGDKPFAIELERPYRMSDVRSLHLCLLADGDNCTLYVDNSVALTTRIYNLKGANWSFFAFDGNIEVSNIRLLTQR</sequence>
<dbReference type="EC" id="3.2.1.26" evidence="2"/>
<evidence type="ECO:0000259" key="5">
    <source>
        <dbReference type="Pfam" id="PF00251"/>
    </source>
</evidence>
<dbReference type="GO" id="GO:0004564">
    <property type="term" value="F:beta-fructofuranosidase activity"/>
    <property type="evidence" value="ECO:0007669"/>
    <property type="project" value="UniProtKB-EC"/>
</dbReference>
<evidence type="ECO:0000256" key="1">
    <source>
        <dbReference type="ARBA" id="ARBA00009902"/>
    </source>
</evidence>
<dbReference type="AlphaFoldDB" id="A0A5J5FRL5"/>
<dbReference type="Pfam" id="PF00251">
    <property type="entry name" value="Glyco_hydro_32N"/>
    <property type="match status" value="1"/>
</dbReference>
<evidence type="ECO:0000256" key="4">
    <source>
        <dbReference type="ARBA" id="ARBA00023295"/>
    </source>
</evidence>
<reference evidence="6 7" key="1">
    <citation type="submission" date="2019-09" db="EMBL/GenBank/DDBJ databases">
        <authorList>
            <person name="Li Y."/>
        </authorList>
    </citation>
    <scope>NUCLEOTIDE SEQUENCE [LARGE SCALE GENOMIC DNA]</scope>
    <source>
        <strain evidence="6 7">L3-3HA</strain>
    </source>
</reference>
<dbReference type="EMBL" id="VYKJ01000018">
    <property type="protein sequence ID" value="KAA8995610.1"/>
    <property type="molecule type" value="Genomic_DNA"/>
</dbReference>
<evidence type="ECO:0000313" key="7">
    <source>
        <dbReference type="Proteomes" id="UP000335415"/>
    </source>
</evidence>
<gene>
    <name evidence="6" type="ORF">FJU30_23910</name>
</gene>
<dbReference type="InterPro" id="IPR001362">
    <property type="entry name" value="Glyco_hydro_32"/>
</dbReference>
<comment type="caution">
    <text evidence="6">The sequence shown here is derived from an EMBL/GenBank/DDBJ whole genome shotgun (WGS) entry which is preliminary data.</text>
</comment>
<protein>
    <recommendedName>
        <fullName evidence="2">beta-fructofuranosidase</fullName>
        <ecNumber evidence="2">3.2.1.26</ecNumber>
    </recommendedName>
</protein>
<dbReference type="OrthoDB" id="7064503at2"/>
<dbReference type="CDD" id="cd08995">
    <property type="entry name" value="GH32_EcAec43-like"/>
    <property type="match status" value="1"/>
</dbReference>
<proteinExistence type="inferred from homology"/>
<feature type="domain" description="Glycosyl hydrolase family 32 N-terminal" evidence="5">
    <location>
        <begin position="7"/>
        <end position="289"/>
    </location>
</feature>
<dbReference type="InterPro" id="IPR051214">
    <property type="entry name" value="GH32_Enzymes"/>
</dbReference>
<keyword evidence="3" id="KW-0378">Hydrolase</keyword>